<dbReference type="AlphaFoldDB" id="A0A6N3I5K3"/>
<name>A0A6N3I5K3_9FIRM</name>
<dbReference type="EMBL" id="CACRUH010000090">
    <property type="protein sequence ID" value="VYU83333.1"/>
    <property type="molecule type" value="Genomic_DNA"/>
</dbReference>
<accession>A0A6N3I5K3</accession>
<evidence type="ECO:0000313" key="1">
    <source>
        <dbReference type="EMBL" id="VYU83333.1"/>
    </source>
</evidence>
<sequence>MKKEIYSVKCPKRVQFGDPMYFEEYEGIMK</sequence>
<gene>
    <name evidence="1" type="ORF">CHLFYP18_04107</name>
</gene>
<reference evidence="1" key="1">
    <citation type="submission" date="2019-11" db="EMBL/GenBank/DDBJ databases">
        <authorList>
            <person name="Feng L."/>
        </authorList>
    </citation>
    <scope>NUCLEOTIDE SEQUENCE</scope>
    <source>
        <strain evidence="1">ChathewayiLFYP18</strain>
    </source>
</reference>
<protein>
    <submittedName>
        <fullName evidence="1">Uncharacterized protein</fullName>
    </submittedName>
</protein>
<organism evidence="1">
    <name type="scientific">Hungatella hathewayi</name>
    <dbReference type="NCBI Taxonomy" id="154046"/>
    <lineage>
        <taxon>Bacteria</taxon>
        <taxon>Bacillati</taxon>
        <taxon>Bacillota</taxon>
        <taxon>Clostridia</taxon>
        <taxon>Lachnospirales</taxon>
        <taxon>Lachnospiraceae</taxon>
        <taxon>Hungatella</taxon>
    </lineage>
</organism>
<proteinExistence type="predicted"/>